<keyword evidence="1" id="KW-0732">Signal</keyword>
<feature type="chain" id="PRO_5032938117" evidence="1">
    <location>
        <begin position="24"/>
        <end position="64"/>
    </location>
</feature>
<accession>A0A847D8Z1</accession>
<organism evidence="2 3">
    <name type="scientific">Trichococcus flocculiformis</name>
    <dbReference type="NCBI Taxonomy" id="82803"/>
    <lineage>
        <taxon>Bacteria</taxon>
        <taxon>Bacillati</taxon>
        <taxon>Bacillota</taxon>
        <taxon>Bacilli</taxon>
        <taxon>Lactobacillales</taxon>
        <taxon>Carnobacteriaceae</taxon>
        <taxon>Trichococcus</taxon>
    </lineage>
</organism>
<reference evidence="2 3" key="1">
    <citation type="journal article" date="2020" name="Biotechnol. Biofuels">
        <title>New insights from the biogas microbiome by comprehensive genome-resolved metagenomics of nearly 1600 species originating from multiple anaerobic digesters.</title>
        <authorList>
            <person name="Campanaro S."/>
            <person name="Treu L."/>
            <person name="Rodriguez-R L.M."/>
            <person name="Kovalovszki A."/>
            <person name="Ziels R.M."/>
            <person name="Maus I."/>
            <person name="Zhu X."/>
            <person name="Kougias P.G."/>
            <person name="Basile A."/>
            <person name="Luo G."/>
            <person name="Schluter A."/>
            <person name="Konstantinidis K.T."/>
            <person name="Angelidaki I."/>
        </authorList>
    </citation>
    <scope>NUCLEOTIDE SEQUENCE [LARGE SCALE GENOMIC DNA]</scope>
    <source>
        <strain evidence="2">AS07pgkLD_105</strain>
    </source>
</reference>
<proteinExistence type="predicted"/>
<dbReference type="EMBL" id="JAAZCD010000321">
    <property type="protein sequence ID" value="NLD33256.1"/>
    <property type="molecule type" value="Genomic_DNA"/>
</dbReference>
<feature type="signal peptide" evidence="1">
    <location>
        <begin position="1"/>
        <end position="23"/>
    </location>
</feature>
<gene>
    <name evidence="2" type="ORF">GX662_13535</name>
</gene>
<evidence type="ECO:0000313" key="2">
    <source>
        <dbReference type="EMBL" id="NLD33256.1"/>
    </source>
</evidence>
<evidence type="ECO:0000313" key="3">
    <source>
        <dbReference type="Proteomes" id="UP000589373"/>
    </source>
</evidence>
<dbReference type="AlphaFoldDB" id="A0A847D8Z1"/>
<sequence length="64" mass="7053">MKKLITLVLAAIFTLSVLVPVFAGQKVAIKDQDQIKLVVFKIGDSNYYVEDKDGNIQTVPMDVA</sequence>
<protein>
    <submittedName>
        <fullName evidence="2">Uncharacterized protein</fullName>
    </submittedName>
</protein>
<name>A0A847D8Z1_9LACT</name>
<dbReference type="RefSeq" id="WP_276648915.1">
    <property type="nucleotide sequence ID" value="NZ_JAAZCD010000321.1"/>
</dbReference>
<comment type="caution">
    <text evidence="2">The sequence shown here is derived from an EMBL/GenBank/DDBJ whole genome shotgun (WGS) entry which is preliminary data.</text>
</comment>
<evidence type="ECO:0000256" key="1">
    <source>
        <dbReference type="SAM" id="SignalP"/>
    </source>
</evidence>
<dbReference type="Proteomes" id="UP000589373">
    <property type="component" value="Unassembled WGS sequence"/>
</dbReference>
<feature type="non-terminal residue" evidence="2">
    <location>
        <position position="64"/>
    </location>
</feature>